<evidence type="ECO:0000256" key="4">
    <source>
        <dbReference type="ARBA" id="ARBA00022692"/>
    </source>
</evidence>
<name>A0A2N5H6W9_9BACI</name>
<dbReference type="Proteomes" id="UP000234950">
    <property type="component" value="Unassembled WGS sequence"/>
</dbReference>
<feature type="transmembrane region" description="Helical" evidence="7">
    <location>
        <begin position="6"/>
        <end position="22"/>
    </location>
</feature>
<evidence type="ECO:0000256" key="5">
    <source>
        <dbReference type="ARBA" id="ARBA00022989"/>
    </source>
</evidence>
<comment type="similarity">
    <text evidence="2">Belongs to the UPF0702 family.</text>
</comment>
<dbReference type="InterPro" id="IPR007353">
    <property type="entry name" value="DUF421"/>
</dbReference>
<organism evidence="9 10">
    <name type="scientific">Neobacillus cucumis</name>
    <dbReference type="NCBI Taxonomy" id="1740721"/>
    <lineage>
        <taxon>Bacteria</taxon>
        <taxon>Bacillati</taxon>
        <taxon>Bacillota</taxon>
        <taxon>Bacilli</taxon>
        <taxon>Bacillales</taxon>
        <taxon>Bacillaceae</taxon>
        <taxon>Neobacillus</taxon>
    </lineage>
</organism>
<dbReference type="Pfam" id="PF04239">
    <property type="entry name" value="DUF421"/>
    <property type="match status" value="1"/>
</dbReference>
<keyword evidence="4 7" id="KW-0812">Transmembrane</keyword>
<evidence type="ECO:0000313" key="9">
    <source>
        <dbReference type="EMBL" id="PLS01273.1"/>
    </source>
</evidence>
<dbReference type="AlphaFoldDB" id="A0A2N5H6W9"/>
<dbReference type="InterPro" id="IPR023090">
    <property type="entry name" value="UPF0702_alpha/beta_dom_sf"/>
</dbReference>
<dbReference type="EMBL" id="PGVE01000102">
    <property type="protein sequence ID" value="PLS01273.1"/>
    <property type="molecule type" value="Genomic_DNA"/>
</dbReference>
<keyword evidence="5 7" id="KW-1133">Transmembrane helix</keyword>
<protein>
    <recommendedName>
        <fullName evidence="8">YetF C-terminal domain-containing protein</fullName>
    </recommendedName>
</protein>
<feature type="transmembrane region" description="Helical" evidence="7">
    <location>
        <begin position="34"/>
        <end position="52"/>
    </location>
</feature>
<evidence type="ECO:0000256" key="2">
    <source>
        <dbReference type="ARBA" id="ARBA00006448"/>
    </source>
</evidence>
<evidence type="ECO:0000256" key="3">
    <source>
        <dbReference type="ARBA" id="ARBA00022475"/>
    </source>
</evidence>
<feature type="domain" description="YetF C-terminal" evidence="8">
    <location>
        <begin position="82"/>
        <end position="207"/>
    </location>
</feature>
<sequence>MADYVSIVFRTIVFYALILFIFRMMGKREIGELSILDLVVFIMIGEMAVVAIERNQSPLLHTMIPMLVLMVIQITMAFFSLKSKRFRDLIDGKPIIIINRGKIDEQAMRKQRYNFDDLMVQLREKDIRSIADVEFAILEPSGSLSVIEKLKNAEDPMKQGDITIPLIMDGQIDEENLRRINKTNLWLRQELKKKGYRDVKDISFCSYENGNFFIDIKNND</sequence>
<evidence type="ECO:0000259" key="8">
    <source>
        <dbReference type="Pfam" id="PF04239"/>
    </source>
</evidence>
<dbReference type="GO" id="GO:0005886">
    <property type="term" value="C:plasma membrane"/>
    <property type="evidence" value="ECO:0007669"/>
    <property type="project" value="UniProtKB-SubCell"/>
</dbReference>
<keyword evidence="3" id="KW-1003">Cell membrane</keyword>
<dbReference type="PANTHER" id="PTHR34582:SF6">
    <property type="entry name" value="UPF0702 TRANSMEMBRANE PROTEIN YCAP"/>
    <property type="match status" value="1"/>
</dbReference>
<keyword evidence="6 7" id="KW-0472">Membrane</keyword>
<dbReference type="RefSeq" id="WP_101651988.1">
    <property type="nucleotide sequence ID" value="NZ_PGVE01000102.1"/>
</dbReference>
<comment type="subcellular location">
    <subcellularLocation>
        <location evidence="1">Cell membrane</location>
        <topology evidence="1">Multi-pass membrane protein</topology>
    </subcellularLocation>
</comment>
<accession>A0A2N5H6W9</accession>
<keyword evidence="10" id="KW-1185">Reference proteome</keyword>
<comment type="caution">
    <text evidence="9">The sequence shown here is derived from an EMBL/GenBank/DDBJ whole genome shotgun (WGS) entry which is preliminary data.</text>
</comment>
<proteinExistence type="inferred from homology"/>
<evidence type="ECO:0000256" key="7">
    <source>
        <dbReference type="SAM" id="Phobius"/>
    </source>
</evidence>
<evidence type="ECO:0000256" key="1">
    <source>
        <dbReference type="ARBA" id="ARBA00004651"/>
    </source>
</evidence>
<evidence type="ECO:0000256" key="6">
    <source>
        <dbReference type="ARBA" id="ARBA00023136"/>
    </source>
</evidence>
<evidence type="ECO:0000313" key="10">
    <source>
        <dbReference type="Proteomes" id="UP000234950"/>
    </source>
</evidence>
<dbReference type="OrthoDB" id="1682423at2"/>
<gene>
    <name evidence="9" type="ORF">CVD27_26280</name>
</gene>
<dbReference type="Gene3D" id="3.30.240.20">
    <property type="entry name" value="bsu07140 like domains"/>
    <property type="match status" value="2"/>
</dbReference>
<dbReference type="PANTHER" id="PTHR34582">
    <property type="entry name" value="UPF0702 TRANSMEMBRANE PROTEIN YCAP"/>
    <property type="match status" value="1"/>
</dbReference>
<feature type="transmembrane region" description="Helical" evidence="7">
    <location>
        <begin position="58"/>
        <end position="79"/>
    </location>
</feature>
<reference evidence="9 10" key="1">
    <citation type="submission" date="2017-11" db="EMBL/GenBank/DDBJ databases">
        <title>Comparitive Functional Genomics of Dry Heat Resistant strains isolated from the Viking Spacecraft.</title>
        <authorList>
            <person name="Seuylemezian A."/>
            <person name="Cooper K."/>
            <person name="Vaishampayan P."/>
        </authorList>
    </citation>
    <scope>NUCLEOTIDE SEQUENCE [LARGE SCALE GENOMIC DNA]</scope>
    <source>
        <strain evidence="9 10">V32-6</strain>
    </source>
</reference>